<dbReference type="AlphaFoldDB" id="K6UTS7"/>
<organism evidence="2 3">
    <name type="scientific">Plasmodium cynomolgi (strain B)</name>
    <dbReference type="NCBI Taxonomy" id="1120755"/>
    <lineage>
        <taxon>Eukaryota</taxon>
        <taxon>Sar</taxon>
        <taxon>Alveolata</taxon>
        <taxon>Apicomplexa</taxon>
        <taxon>Aconoidasida</taxon>
        <taxon>Haemosporida</taxon>
        <taxon>Plasmodiidae</taxon>
        <taxon>Plasmodium</taxon>
        <taxon>Plasmodium (Plasmodium)</taxon>
    </lineage>
</organism>
<accession>K6UTS7</accession>
<feature type="domain" description="Tryptophan/threonine-rich plasmodium antigen C-terminal" evidence="1">
    <location>
        <begin position="54"/>
        <end position="256"/>
    </location>
</feature>
<proteinExistence type="predicted"/>
<reference evidence="2 3" key="1">
    <citation type="journal article" date="2012" name="Nat. Genet.">
        <title>Plasmodium cynomolgi genome sequences provide insight into Plasmodium vivax and the monkey malaria clade.</title>
        <authorList>
            <person name="Tachibana S."/>
            <person name="Sullivan S.A."/>
            <person name="Kawai S."/>
            <person name="Nakamura S."/>
            <person name="Kim H.R."/>
            <person name="Goto N."/>
            <person name="Arisue N."/>
            <person name="Palacpac N.M.Q."/>
            <person name="Honma H."/>
            <person name="Yagi M."/>
            <person name="Tougan T."/>
            <person name="Katakai Y."/>
            <person name="Kaneko O."/>
            <person name="Mita T."/>
            <person name="Kita K."/>
            <person name="Yasutomi Y."/>
            <person name="Sutton P.L."/>
            <person name="Shakhbatyan R."/>
            <person name="Horii T."/>
            <person name="Yasunaga T."/>
            <person name="Barnwell J.W."/>
            <person name="Escalante A.A."/>
            <person name="Carlton J.M."/>
            <person name="Tanabe K."/>
        </authorList>
    </citation>
    <scope>NUCLEOTIDE SEQUENCE [LARGE SCALE GENOMIC DNA]</scope>
    <source>
        <strain evidence="2 3">B</strain>
    </source>
</reference>
<dbReference type="VEuPathDB" id="PlasmoDB:PCYB_095330"/>
<dbReference type="PhylomeDB" id="K6UTS7"/>
<sequence>MQLEIPKKDELDSGIISILDVDYQDIPKEYVEEETAVYPLKPEDYAKEDLQSTEWITFTQSLEDDWERLEVILNKAKERWMQQTNKEWSSWIHLIEDKWSIYSLRKRDWSDEKWKKWFRTEVKSQIDSEVKKWMNDTNNNLFKILAKDMLQFQNKKIKEWLMYHWKNNEGGSVPFGLMTTSKILKLIKSKEWYRTNPIINMQRRELMKWFILKENEYLKREWRNWTYWKKVKFFVINSICTTLSRKRLTEEEWNQFINDIKV</sequence>
<evidence type="ECO:0000313" key="2">
    <source>
        <dbReference type="EMBL" id="GAB66749.1"/>
    </source>
</evidence>
<dbReference type="Pfam" id="PF12319">
    <property type="entry name" value="TryThrA_C"/>
    <property type="match status" value="1"/>
</dbReference>
<evidence type="ECO:0000313" key="3">
    <source>
        <dbReference type="Proteomes" id="UP000006319"/>
    </source>
</evidence>
<gene>
    <name evidence="2" type="ORF">PCYB_095330</name>
</gene>
<evidence type="ECO:0000259" key="1">
    <source>
        <dbReference type="Pfam" id="PF12319"/>
    </source>
</evidence>
<dbReference type="OrthoDB" id="387681at2759"/>
<dbReference type="RefSeq" id="XP_004222696.1">
    <property type="nucleotide sequence ID" value="XM_004222648.1"/>
</dbReference>
<dbReference type="Proteomes" id="UP000006319">
    <property type="component" value="Chromosome 9"/>
</dbReference>
<dbReference type="KEGG" id="pcy:PCYB_095330"/>
<name>K6UTS7_PLACD</name>
<dbReference type="InterPro" id="IPR022089">
    <property type="entry name" value="Plasmodium-antigen_C"/>
</dbReference>
<dbReference type="OMA" id="EWANWIN"/>
<protein>
    <submittedName>
        <fullName evidence="2">Tryptophan-rich antigen</fullName>
    </submittedName>
</protein>
<dbReference type="GeneID" id="14693103"/>
<keyword evidence="3" id="KW-1185">Reference proteome</keyword>
<dbReference type="EMBL" id="DF157101">
    <property type="protein sequence ID" value="GAB66749.1"/>
    <property type="molecule type" value="Genomic_DNA"/>
</dbReference>